<feature type="domain" description="Manganese/iron superoxide dismutase C-terminal" evidence="6">
    <location>
        <begin position="93"/>
        <end position="190"/>
    </location>
</feature>
<dbReference type="OrthoDB" id="9803125at2"/>
<organism evidence="7 8">
    <name type="scientific">Pelosinus propionicus DSM 13327</name>
    <dbReference type="NCBI Taxonomy" id="1123291"/>
    <lineage>
        <taxon>Bacteria</taxon>
        <taxon>Bacillati</taxon>
        <taxon>Bacillota</taxon>
        <taxon>Negativicutes</taxon>
        <taxon>Selenomonadales</taxon>
        <taxon>Sporomusaceae</taxon>
        <taxon>Pelosinus</taxon>
    </lineage>
</organism>
<evidence type="ECO:0000313" key="7">
    <source>
        <dbReference type="EMBL" id="SFL41725.1"/>
    </source>
</evidence>
<feature type="binding site" evidence="5">
    <location>
        <position position="74"/>
    </location>
    <ligand>
        <name>Mn(2+)</name>
        <dbReference type="ChEBI" id="CHEBI:29035"/>
    </ligand>
</feature>
<dbReference type="GO" id="GO:0005737">
    <property type="term" value="C:cytoplasm"/>
    <property type="evidence" value="ECO:0007669"/>
    <property type="project" value="TreeGrafter"/>
</dbReference>
<dbReference type="InterPro" id="IPR019832">
    <property type="entry name" value="Mn/Fe_SOD_C"/>
</dbReference>
<protein>
    <recommendedName>
        <fullName evidence="2">superoxide dismutase</fullName>
        <ecNumber evidence="2">1.15.1.1</ecNumber>
    </recommendedName>
</protein>
<keyword evidence="4" id="KW-0560">Oxidoreductase</keyword>
<accession>A0A1I4HHP2</accession>
<evidence type="ECO:0000256" key="3">
    <source>
        <dbReference type="ARBA" id="ARBA00022723"/>
    </source>
</evidence>
<dbReference type="InterPro" id="IPR036314">
    <property type="entry name" value="SOD_C_sf"/>
</dbReference>
<proteinExistence type="inferred from homology"/>
<dbReference type="InterPro" id="IPR036324">
    <property type="entry name" value="Mn/Fe_SOD_N_sf"/>
</dbReference>
<dbReference type="InterPro" id="IPR001189">
    <property type="entry name" value="Mn/Fe_SOD"/>
</dbReference>
<dbReference type="GO" id="GO:0046872">
    <property type="term" value="F:metal ion binding"/>
    <property type="evidence" value="ECO:0007669"/>
    <property type="project" value="UniProtKB-KW"/>
</dbReference>
<dbReference type="SUPFAM" id="SSF54719">
    <property type="entry name" value="Fe,Mn superoxide dismutase (SOD), C-terminal domain"/>
    <property type="match status" value="1"/>
</dbReference>
<dbReference type="SUPFAM" id="SSF46609">
    <property type="entry name" value="Fe,Mn superoxide dismutase (SOD), N-terminal domain"/>
    <property type="match status" value="1"/>
</dbReference>
<evidence type="ECO:0000256" key="2">
    <source>
        <dbReference type="ARBA" id="ARBA00012682"/>
    </source>
</evidence>
<gene>
    <name evidence="7" type="ORF">SAMN04490355_10041</name>
</gene>
<dbReference type="Pfam" id="PF02777">
    <property type="entry name" value="Sod_Fe_C"/>
    <property type="match status" value="1"/>
</dbReference>
<dbReference type="Gene3D" id="3.55.40.20">
    <property type="entry name" value="Iron/manganese superoxide dismutase, C-terminal domain"/>
    <property type="match status" value="1"/>
</dbReference>
<dbReference type="AlphaFoldDB" id="A0A1I4HHP2"/>
<evidence type="ECO:0000256" key="4">
    <source>
        <dbReference type="ARBA" id="ARBA00023002"/>
    </source>
</evidence>
<feature type="binding site" evidence="5">
    <location>
        <position position="161"/>
    </location>
    <ligand>
        <name>Mn(2+)</name>
        <dbReference type="ChEBI" id="CHEBI:29035"/>
    </ligand>
</feature>
<dbReference type="PIRSF" id="PIRSF000349">
    <property type="entry name" value="SODismutase"/>
    <property type="match status" value="1"/>
</dbReference>
<dbReference type="GO" id="GO:0004784">
    <property type="term" value="F:superoxide dismutase activity"/>
    <property type="evidence" value="ECO:0007669"/>
    <property type="project" value="UniProtKB-EC"/>
</dbReference>
<dbReference type="PANTHER" id="PTHR43595">
    <property type="entry name" value="37S RIBOSOMAL PROTEIN S26, MITOCHONDRIAL"/>
    <property type="match status" value="1"/>
</dbReference>
<dbReference type="EMBL" id="FOTS01000004">
    <property type="protein sequence ID" value="SFL41725.1"/>
    <property type="molecule type" value="Genomic_DNA"/>
</dbReference>
<keyword evidence="3 5" id="KW-0479">Metal-binding</keyword>
<reference evidence="8" key="1">
    <citation type="submission" date="2016-10" db="EMBL/GenBank/DDBJ databases">
        <authorList>
            <person name="Varghese N."/>
            <person name="Submissions S."/>
        </authorList>
    </citation>
    <scope>NUCLEOTIDE SEQUENCE [LARGE SCALE GENOMIC DNA]</scope>
    <source>
        <strain evidence="8">DSM 13327</strain>
    </source>
</reference>
<evidence type="ECO:0000313" key="8">
    <source>
        <dbReference type="Proteomes" id="UP000199520"/>
    </source>
</evidence>
<dbReference type="Proteomes" id="UP000199520">
    <property type="component" value="Unassembled WGS sequence"/>
</dbReference>
<feature type="binding site" evidence="5">
    <location>
        <position position="25"/>
    </location>
    <ligand>
        <name>Mn(2+)</name>
        <dbReference type="ChEBI" id="CHEBI:29035"/>
    </ligand>
</feature>
<dbReference type="STRING" id="1123291.SAMN04490355_10041"/>
<name>A0A1I4HHP2_9FIRM</name>
<evidence type="ECO:0000259" key="6">
    <source>
        <dbReference type="Pfam" id="PF02777"/>
    </source>
</evidence>
<sequence>MSYQAQDFGHLLGMQGFSENLLNNHFTLYHEHVERRNQTAAKLKVLAARGQEDTPEYASLKRCFGSQSSDMRLHELYFENLGGQNERSSASCLIEKLTDNFGSYQAWKEDFKITASISGVGWAILCQDHNNGKLNNLWLDEHHAGIPADYKPLLVLDVWEHSYMMDYGFKRPEYLETFFKNIDWDVVDRRLIV</sequence>
<evidence type="ECO:0000256" key="5">
    <source>
        <dbReference type="PIRSR" id="PIRSR000349-1"/>
    </source>
</evidence>
<dbReference type="PANTHER" id="PTHR43595:SF2">
    <property type="entry name" value="SMALL RIBOSOMAL SUBUNIT PROTEIN MS42"/>
    <property type="match status" value="1"/>
</dbReference>
<feature type="binding site" evidence="5">
    <location>
        <position position="157"/>
    </location>
    <ligand>
        <name>Mn(2+)</name>
        <dbReference type="ChEBI" id="CHEBI:29035"/>
    </ligand>
</feature>
<evidence type="ECO:0000256" key="1">
    <source>
        <dbReference type="ARBA" id="ARBA00008714"/>
    </source>
</evidence>
<dbReference type="RefSeq" id="WP_090932707.1">
    <property type="nucleotide sequence ID" value="NZ_FOTS01000004.1"/>
</dbReference>
<comment type="similarity">
    <text evidence="1">Belongs to the iron/manganese superoxide dismutase family.</text>
</comment>
<keyword evidence="8" id="KW-1185">Reference proteome</keyword>
<dbReference type="EC" id="1.15.1.1" evidence="2"/>